<gene>
    <name evidence="2" type="ORF">FWK35_00031886</name>
</gene>
<name>A0A6G0XZS6_APHCR</name>
<accession>A0A6G0XZS6</accession>
<dbReference type="Proteomes" id="UP000478052">
    <property type="component" value="Unassembled WGS sequence"/>
</dbReference>
<sequence length="140" mass="15562">MSQTTDNVSDMEDDNVSVAQARSVTSQQLQRSPISPGGSPSVKRTKSSPDPALIVKEAIQWLLHYLNLEMTRKTHMAMDVTRSLLVKLDALNTSVHDLLMANLELESKLEESRFTVEKCIKTVTAHCTVCRGVTVTRHDP</sequence>
<protein>
    <submittedName>
        <fullName evidence="2">CCHC-type domain-containing protein</fullName>
    </submittedName>
</protein>
<organism evidence="2 3">
    <name type="scientific">Aphis craccivora</name>
    <name type="common">Cowpea aphid</name>
    <dbReference type="NCBI Taxonomy" id="307492"/>
    <lineage>
        <taxon>Eukaryota</taxon>
        <taxon>Metazoa</taxon>
        <taxon>Ecdysozoa</taxon>
        <taxon>Arthropoda</taxon>
        <taxon>Hexapoda</taxon>
        <taxon>Insecta</taxon>
        <taxon>Pterygota</taxon>
        <taxon>Neoptera</taxon>
        <taxon>Paraneoptera</taxon>
        <taxon>Hemiptera</taxon>
        <taxon>Sternorrhyncha</taxon>
        <taxon>Aphidomorpha</taxon>
        <taxon>Aphidoidea</taxon>
        <taxon>Aphididae</taxon>
        <taxon>Aphidini</taxon>
        <taxon>Aphis</taxon>
        <taxon>Aphis</taxon>
    </lineage>
</organism>
<evidence type="ECO:0000313" key="2">
    <source>
        <dbReference type="EMBL" id="KAF0746213.1"/>
    </source>
</evidence>
<evidence type="ECO:0000313" key="3">
    <source>
        <dbReference type="Proteomes" id="UP000478052"/>
    </source>
</evidence>
<comment type="caution">
    <text evidence="2">The sequence shown here is derived from an EMBL/GenBank/DDBJ whole genome shotgun (WGS) entry which is preliminary data.</text>
</comment>
<dbReference type="AlphaFoldDB" id="A0A6G0XZS6"/>
<feature type="region of interest" description="Disordered" evidence="1">
    <location>
        <begin position="1"/>
        <end position="49"/>
    </location>
</feature>
<dbReference type="EMBL" id="VUJU01007290">
    <property type="protein sequence ID" value="KAF0746213.1"/>
    <property type="molecule type" value="Genomic_DNA"/>
</dbReference>
<keyword evidence="3" id="KW-1185">Reference proteome</keyword>
<evidence type="ECO:0000256" key="1">
    <source>
        <dbReference type="SAM" id="MobiDB-lite"/>
    </source>
</evidence>
<reference evidence="2 3" key="1">
    <citation type="submission" date="2019-08" db="EMBL/GenBank/DDBJ databases">
        <title>Whole genome of Aphis craccivora.</title>
        <authorList>
            <person name="Voronova N.V."/>
            <person name="Shulinski R.S."/>
            <person name="Bandarenka Y.V."/>
            <person name="Zhorov D.G."/>
            <person name="Warner D."/>
        </authorList>
    </citation>
    <scope>NUCLEOTIDE SEQUENCE [LARGE SCALE GENOMIC DNA]</scope>
    <source>
        <strain evidence="2">180601</strain>
        <tissue evidence="2">Whole Body</tissue>
    </source>
</reference>
<feature type="compositionally biased region" description="Polar residues" evidence="1">
    <location>
        <begin position="17"/>
        <end position="33"/>
    </location>
</feature>
<proteinExistence type="predicted"/>